<dbReference type="InterPro" id="IPR042215">
    <property type="entry name" value="CarD-like_C"/>
</dbReference>
<gene>
    <name evidence="2" type="ORF">ABFV83_11600</name>
</gene>
<organism evidence="2">
    <name type="scientific">Lacrimispora sp. BS-2</name>
    <dbReference type="NCBI Taxonomy" id="3151850"/>
    <lineage>
        <taxon>Bacteria</taxon>
        <taxon>Bacillati</taxon>
        <taxon>Bacillota</taxon>
        <taxon>Clostridia</taxon>
        <taxon>Lachnospirales</taxon>
        <taxon>Lachnospiraceae</taxon>
        <taxon>Lacrimispora</taxon>
    </lineage>
</organism>
<dbReference type="SUPFAM" id="SSF141259">
    <property type="entry name" value="CarD-like"/>
    <property type="match status" value="1"/>
</dbReference>
<dbReference type="AlphaFoldDB" id="A0AAU7PJR3"/>
<evidence type="ECO:0000259" key="1">
    <source>
        <dbReference type="SMART" id="SM01058"/>
    </source>
</evidence>
<name>A0AAU7PJR3_9FIRM</name>
<accession>A0AAU7PJR3</accession>
<dbReference type="Gene3D" id="2.40.10.170">
    <property type="match status" value="1"/>
</dbReference>
<proteinExistence type="predicted"/>
<dbReference type="InterPro" id="IPR003711">
    <property type="entry name" value="CarD-like/TRCF_RID"/>
</dbReference>
<dbReference type="Gene3D" id="1.20.58.1290">
    <property type="entry name" value="CarD-like, C-terminal domain"/>
    <property type="match status" value="1"/>
</dbReference>
<feature type="domain" description="CarD-like/TRCF RNAP-interacting" evidence="1">
    <location>
        <begin position="1"/>
        <end position="114"/>
    </location>
</feature>
<dbReference type="Pfam" id="PF02559">
    <property type="entry name" value="CarD_TRCF_RID"/>
    <property type="match status" value="1"/>
</dbReference>
<evidence type="ECO:0000313" key="2">
    <source>
        <dbReference type="EMBL" id="XBS52485.1"/>
    </source>
</evidence>
<reference evidence="2" key="1">
    <citation type="submission" date="2024-06" db="EMBL/GenBank/DDBJ databases">
        <title>Lacrimispora cavernae sp. nov., a novel anaerobe isolated from bat guano pile inside a cave.</title>
        <authorList>
            <person name="Miller S.L."/>
            <person name="Lu N."/>
            <person name="King J."/>
            <person name="Sankaranarayanan K."/>
            <person name="Lawson P.A."/>
        </authorList>
    </citation>
    <scope>NUCLEOTIDE SEQUENCE</scope>
    <source>
        <strain evidence="2">BS-2</strain>
    </source>
</reference>
<protein>
    <submittedName>
        <fullName evidence="2">CarD family transcriptional regulator</fullName>
    </submittedName>
</protein>
<sequence length="168" mass="19271">MFQVNDLVVFGTHGICRVEAIGRLDMSSADEERLYYTLKPLNEVQHCVVYTPVDNLKAPVRAASTREEAIELINQIPDTPTMWVIDERQREGIYKEIMMKNECTGWLQIIKTLYLKKQNAAADEKKCSAKDESYFKMAEDLLYYELAAALEMEPAVVKDMVVTRVKAE</sequence>
<dbReference type="EMBL" id="CP157940">
    <property type="protein sequence ID" value="XBS52485.1"/>
    <property type="molecule type" value="Genomic_DNA"/>
</dbReference>
<dbReference type="SMART" id="SM01058">
    <property type="entry name" value="CarD_TRCF"/>
    <property type="match status" value="1"/>
</dbReference>
<dbReference type="RefSeq" id="WP_349944008.1">
    <property type="nucleotide sequence ID" value="NZ_CP157940.1"/>
</dbReference>
<dbReference type="InterPro" id="IPR036101">
    <property type="entry name" value="CarD-like/TRCF_RID_sf"/>
</dbReference>